<keyword evidence="4 12" id="KW-0863">Zinc-finger</keyword>
<keyword evidence="8 12" id="KW-0539">Nucleus</keyword>
<keyword evidence="6 12" id="KW-0862">Zinc</keyword>
<evidence type="ECO:0000256" key="5">
    <source>
        <dbReference type="ARBA" id="ARBA00022801"/>
    </source>
</evidence>
<evidence type="ECO:0000256" key="2">
    <source>
        <dbReference type="ARBA" id="ARBA00005676"/>
    </source>
</evidence>
<dbReference type="EMBL" id="CAKLBY020000068">
    <property type="protein sequence ID" value="CAK7923278.1"/>
    <property type="molecule type" value="Genomic_DNA"/>
</dbReference>
<keyword evidence="5 12" id="KW-0378">Hydrolase</keyword>
<comment type="subcellular location">
    <subcellularLocation>
        <location evidence="1 12">Nucleus</location>
    </subcellularLocation>
</comment>
<evidence type="ECO:0000256" key="1">
    <source>
        <dbReference type="ARBA" id="ARBA00004123"/>
    </source>
</evidence>
<feature type="region of interest" description="Disordered" evidence="13">
    <location>
        <begin position="251"/>
        <end position="276"/>
    </location>
</feature>
<proteinExistence type="inferred from homology"/>
<dbReference type="GO" id="GO:0008420">
    <property type="term" value="F:RNA polymerase II CTD heptapeptide repeat phosphatase activity"/>
    <property type="evidence" value="ECO:0007669"/>
    <property type="project" value="UniProtKB-UniRule"/>
</dbReference>
<dbReference type="EC" id="3.1.3.16" evidence="12"/>
<keyword evidence="3 12" id="KW-0479">Metal-binding</keyword>
<dbReference type="PANTHER" id="PTHR14732:SF0">
    <property type="entry name" value="RNA POLYMERASE II SUBUNIT B1 CTD PHOSPHATASE RPAP2-RELATED"/>
    <property type="match status" value="1"/>
</dbReference>
<dbReference type="PANTHER" id="PTHR14732">
    <property type="entry name" value="RNA POLYMERASE II SUBUNIT B1 CTD PHOSPHATASE RPAP2-RELATED"/>
    <property type="match status" value="1"/>
</dbReference>
<dbReference type="PROSITE" id="PS51479">
    <property type="entry name" value="ZF_RTR1"/>
    <property type="match status" value="1"/>
</dbReference>
<sequence>MTTSIQGSNSHEAFALMATLLAPRVSMRYLNLCKKLLQRRQMEEVFEERAAAQRCAFPGCAQLLSTTSGKFRVSLARHEIYDARYERQFCSLACLKKARVLLSKLSHKPPQLVPSLLEVFGTDKPNPLDYEDEDGDNNSKAMVGDDVEEVGVEKLEPMPKVRLAWAKTQDLGVVERKHSIGRSMPVISGGDGALSALEKSRGLATLKENAAPLSLDRNFPTREQATLIEGYVFPAHKQELAKKVEKIVKKSQEKGEDDGDDGDNDIVVSDSDESDLAARDVSSAGSFEISDFDDNEVVTLNDLPLFSHLWGLLSSWVTHETTLLVAGVPVLTKKWDIDDTEFLPEGLDKAEVDAARRRARQIRSERWNSLSLMLRRPMPQVAVKLKLDSDRFANHRIDRITETFALRDAIDTRNAHQWTCIATILILVVYNVKPKELLHGERSEQVKSLTKLDASEVHQLLQLFYDLRDDSDVAVDTDVAPVPEVEAIVEIVAKEERAEDQPFCRKCRRAKRKCVCGIRAEAPTEESTVSLEEMLQEALVLRDELFSPDDDLGS</sequence>
<evidence type="ECO:0000313" key="15">
    <source>
        <dbReference type="EMBL" id="CAK7923278.1"/>
    </source>
</evidence>
<dbReference type="GO" id="GO:0043175">
    <property type="term" value="F:RNA polymerase core enzyme binding"/>
    <property type="evidence" value="ECO:0007669"/>
    <property type="project" value="UniProtKB-UniRule"/>
</dbReference>
<protein>
    <recommendedName>
        <fullName evidence="12">RNA polymerase II subunit B1 CTD phosphatase RPAP2 homolog</fullName>
        <ecNumber evidence="12">3.1.3.16</ecNumber>
    </recommendedName>
</protein>
<comment type="catalytic activity">
    <reaction evidence="9 12">
        <text>O-phospho-L-seryl-[protein] + H2O = L-seryl-[protein] + phosphate</text>
        <dbReference type="Rhea" id="RHEA:20629"/>
        <dbReference type="Rhea" id="RHEA-COMP:9863"/>
        <dbReference type="Rhea" id="RHEA-COMP:11604"/>
        <dbReference type="ChEBI" id="CHEBI:15377"/>
        <dbReference type="ChEBI" id="CHEBI:29999"/>
        <dbReference type="ChEBI" id="CHEBI:43474"/>
        <dbReference type="ChEBI" id="CHEBI:83421"/>
        <dbReference type="EC" id="3.1.3.16"/>
    </reaction>
</comment>
<evidence type="ECO:0000256" key="4">
    <source>
        <dbReference type="ARBA" id="ARBA00022771"/>
    </source>
</evidence>
<comment type="catalytic activity">
    <reaction evidence="10 12">
        <text>O-phospho-L-threonyl-[protein] + H2O = L-threonyl-[protein] + phosphate</text>
        <dbReference type="Rhea" id="RHEA:47004"/>
        <dbReference type="Rhea" id="RHEA-COMP:11060"/>
        <dbReference type="Rhea" id="RHEA-COMP:11605"/>
        <dbReference type="ChEBI" id="CHEBI:15377"/>
        <dbReference type="ChEBI" id="CHEBI:30013"/>
        <dbReference type="ChEBI" id="CHEBI:43474"/>
        <dbReference type="ChEBI" id="CHEBI:61977"/>
        <dbReference type="EC" id="3.1.3.16"/>
    </reaction>
</comment>
<comment type="caution">
    <text evidence="15">The sequence shown here is derived from an EMBL/GenBank/DDBJ whole genome shotgun (WGS) entry which is preliminary data.</text>
</comment>
<evidence type="ECO:0000256" key="12">
    <source>
        <dbReference type="RuleBase" id="RU367080"/>
    </source>
</evidence>
<evidence type="ECO:0000256" key="8">
    <source>
        <dbReference type="ARBA" id="ARBA00023242"/>
    </source>
</evidence>
<reference evidence="15" key="1">
    <citation type="submission" date="2024-01" db="EMBL/GenBank/DDBJ databases">
        <authorList>
            <person name="Webb A."/>
        </authorList>
    </citation>
    <scope>NUCLEOTIDE SEQUENCE</scope>
    <source>
        <strain evidence="15">Pm1</strain>
    </source>
</reference>
<dbReference type="Gene3D" id="1.25.40.820">
    <property type="match status" value="1"/>
</dbReference>
<dbReference type="InterPro" id="IPR039693">
    <property type="entry name" value="Rtr1/RPAP2"/>
</dbReference>
<keyword evidence="7 12" id="KW-0904">Protein phosphatase</keyword>
<evidence type="ECO:0000256" key="11">
    <source>
        <dbReference type="PROSITE-ProRule" id="PRU00812"/>
    </source>
</evidence>
<evidence type="ECO:0000256" key="3">
    <source>
        <dbReference type="ARBA" id="ARBA00022723"/>
    </source>
</evidence>
<dbReference type="GO" id="GO:0008270">
    <property type="term" value="F:zinc ion binding"/>
    <property type="evidence" value="ECO:0007669"/>
    <property type="project" value="UniProtKB-KW"/>
</dbReference>
<comment type="function">
    <text evidence="12">Putative RNA polymerase II subunit B1 C-terminal domain (CTD) phosphatase involved in RNA polymerase II transcription regulation.</text>
</comment>
<dbReference type="InterPro" id="IPR007308">
    <property type="entry name" value="Rtr1/RPAP2_dom"/>
</dbReference>
<evidence type="ECO:0000256" key="7">
    <source>
        <dbReference type="ARBA" id="ARBA00022912"/>
    </source>
</evidence>
<comment type="similarity">
    <text evidence="2 11 12">Belongs to the RPAP2 family.</text>
</comment>
<evidence type="ECO:0000256" key="10">
    <source>
        <dbReference type="ARBA" id="ARBA00048336"/>
    </source>
</evidence>
<dbReference type="InterPro" id="IPR038534">
    <property type="entry name" value="Rtr1/RPAP2_sf"/>
</dbReference>
<dbReference type="GO" id="GO:0005737">
    <property type="term" value="C:cytoplasm"/>
    <property type="evidence" value="ECO:0007669"/>
    <property type="project" value="TreeGrafter"/>
</dbReference>
<evidence type="ECO:0000256" key="6">
    <source>
        <dbReference type="ARBA" id="ARBA00022833"/>
    </source>
</evidence>
<evidence type="ECO:0000256" key="13">
    <source>
        <dbReference type="SAM" id="MobiDB-lite"/>
    </source>
</evidence>
<organism evidence="15 16">
    <name type="scientific">Peronospora matthiolae</name>
    <dbReference type="NCBI Taxonomy" id="2874970"/>
    <lineage>
        <taxon>Eukaryota</taxon>
        <taxon>Sar</taxon>
        <taxon>Stramenopiles</taxon>
        <taxon>Oomycota</taxon>
        <taxon>Peronosporomycetes</taxon>
        <taxon>Peronosporales</taxon>
        <taxon>Peronosporaceae</taxon>
        <taxon>Peronospora</taxon>
    </lineage>
</organism>
<dbReference type="Pfam" id="PF04181">
    <property type="entry name" value="RPAP2_Rtr1"/>
    <property type="match status" value="1"/>
</dbReference>
<dbReference type="GO" id="GO:0005634">
    <property type="term" value="C:nucleus"/>
    <property type="evidence" value="ECO:0007669"/>
    <property type="project" value="UniProtKB-SubCell"/>
</dbReference>
<accession>A0AAV1TQ93</accession>
<dbReference type="Proteomes" id="UP001162060">
    <property type="component" value="Unassembled WGS sequence"/>
</dbReference>
<feature type="domain" description="RTR1-type" evidence="14">
    <location>
        <begin position="32"/>
        <end position="114"/>
    </location>
</feature>
<gene>
    <name evidence="15" type="ORF">PM001_LOCUS8428</name>
</gene>
<evidence type="ECO:0000313" key="16">
    <source>
        <dbReference type="Proteomes" id="UP001162060"/>
    </source>
</evidence>
<dbReference type="AlphaFoldDB" id="A0AAV1TQ93"/>
<evidence type="ECO:0000256" key="9">
    <source>
        <dbReference type="ARBA" id="ARBA00047761"/>
    </source>
</evidence>
<feature type="compositionally biased region" description="Acidic residues" evidence="13">
    <location>
        <begin position="255"/>
        <end position="275"/>
    </location>
</feature>
<name>A0AAV1TQ93_9STRA</name>
<evidence type="ECO:0000259" key="14">
    <source>
        <dbReference type="PROSITE" id="PS51479"/>
    </source>
</evidence>